<comment type="caution">
    <text evidence="6">The sequence shown here is derived from an EMBL/GenBank/DDBJ whole genome shotgun (WGS) entry which is preliminary data.</text>
</comment>
<keyword evidence="2" id="KW-0493">Microtubule</keyword>
<keyword evidence="1" id="KW-0963">Cytoplasm</keyword>
<reference evidence="6" key="1">
    <citation type="journal article" date="2020" name="Cell">
        <title>Large-Scale Comparative Analyses of Tick Genomes Elucidate Their Genetic Diversity and Vector Capacities.</title>
        <authorList>
            <consortium name="Tick Genome and Microbiome Consortium (TIGMIC)"/>
            <person name="Jia N."/>
            <person name="Wang J."/>
            <person name="Shi W."/>
            <person name="Du L."/>
            <person name="Sun Y."/>
            <person name="Zhan W."/>
            <person name="Jiang J.F."/>
            <person name="Wang Q."/>
            <person name="Zhang B."/>
            <person name="Ji P."/>
            <person name="Bell-Sakyi L."/>
            <person name="Cui X.M."/>
            <person name="Yuan T.T."/>
            <person name="Jiang B.G."/>
            <person name="Yang W.F."/>
            <person name="Lam T.T."/>
            <person name="Chang Q.C."/>
            <person name="Ding S.J."/>
            <person name="Wang X.J."/>
            <person name="Zhu J.G."/>
            <person name="Ruan X.D."/>
            <person name="Zhao L."/>
            <person name="Wei J.T."/>
            <person name="Ye R.Z."/>
            <person name="Que T.C."/>
            <person name="Du C.H."/>
            <person name="Zhou Y.H."/>
            <person name="Cheng J.X."/>
            <person name="Dai P.F."/>
            <person name="Guo W.B."/>
            <person name="Han X.H."/>
            <person name="Huang E.J."/>
            <person name="Li L.F."/>
            <person name="Wei W."/>
            <person name="Gao Y.C."/>
            <person name="Liu J.Z."/>
            <person name="Shao H.Z."/>
            <person name="Wang X."/>
            <person name="Wang C.C."/>
            <person name="Yang T.C."/>
            <person name="Huo Q.B."/>
            <person name="Li W."/>
            <person name="Chen H.Y."/>
            <person name="Chen S.E."/>
            <person name="Zhou L.G."/>
            <person name="Ni X.B."/>
            <person name="Tian J.H."/>
            <person name="Sheng Y."/>
            <person name="Liu T."/>
            <person name="Pan Y.S."/>
            <person name="Xia L.Y."/>
            <person name="Li J."/>
            <person name="Zhao F."/>
            <person name="Cao W.C."/>
        </authorList>
    </citation>
    <scope>NUCLEOTIDE SEQUENCE</scope>
    <source>
        <strain evidence="6">Rmic-2018</strain>
    </source>
</reference>
<proteinExistence type="predicted"/>
<evidence type="ECO:0000256" key="1">
    <source>
        <dbReference type="ARBA" id="ARBA00022490"/>
    </source>
</evidence>
<evidence type="ECO:0000259" key="5">
    <source>
        <dbReference type="Pfam" id="PF22923"/>
    </source>
</evidence>
<dbReference type="Pfam" id="PF22923">
    <property type="entry name" value="KIF2A-like_1st"/>
    <property type="match status" value="1"/>
</dbReference>
<feature type="region of interest" description="Disordered" evidence="4">
    <location>
        <begin position="141"/>
        <end position="173"/>
    </location>
</feature>
<accession>A0A9J6D8N5</accession>
<feature type="domain" description="Kinesin-like protein KIF2A-like N-terminal" evidence="5">
    <location>
        <begin position="6"/>
        <end position="58"/>
    </location>
</feature>
<sequence>MSVQLGGLRTGASVDIQRTDVCIHSAKLVSMNQDKQVIVAEWSEKGKTKGKELDFSTVVALNPGLQDVNRNQSKSFQSIRKCPCRRRSPLQIKTAGALLGRHCTTERSRPRHGAPTRTTSHNQDYEYNFLAGREGHASELGLDAAVPAAESFPGPGDAWRPRVGPECGQQAPR</sequence>
<name>A0A9J6D8N5_RHIMP</name>
<evidence type="ECO:0000256" key="3">
    <source>
        <dbReference type="ARBA" id="ARBA00023054"/>
    </source>
</evidence>
<dbReference type="EMBL" id="JABSTU010000010">
    <property type="protein sequence ID" value="KAH8018375.1"/>
    <property type="molecule type" value="Genomic_DNA"/>
</dbReference>
<feature type="region of interest" description="Disordered" evidence="4">
    <location>
        <begin position="102"/>
        <end position="123"/>
    </location>
</feature>
<evidence type="ECO:0000256" key="4">
    <source>
        <dbReference type="SAM" id="MobiDB-lite"/>
    </source>
</evidence>
<reference evidence="6" key="2">
    <citation type="submission" date="2021-09" db="EMBL/GenBank/DDBJ databases">
        <authorList>
            <person name="Jia N."/>
            <person name="Wang J."/>
            <person name="Shi W."/>
            <person name="Du L."/>
            <person name="Sun Y."/>
            <person name="Zhan W."/>
            <person name="Jiang J."/>
            <person name="Wang Q."/>
            <person name="Zhang B."/>
            <person name="Ji P."/>
            <person name="Sakyi L.B."/>
            <person name="Cui X."/>
            <person name="Yuan T."/>
            <person name="Jiang B."/>
            <person name="Yang W."/>
            <person name="Lam T.T.-Y."/>
            <person name="Chang Q."/>
            <person name="Ding S."/>
            <person name="Wang X."/>
            <person name="Zhu J."/>
            <person name="Ruan X."/>
            <person name="Zhao L."/>
            <person name="Wei J."/>
            <person name="Que T."/>
            <person name="Du C."/>
            <person name="Cheng J."/>
            <person name="Dai P."/>
            <person name="Han X."/>
            <person name="Huang E."/>
            <person name="Gao Y."/>
            <person name="Liu J."/>
            <person name="Shao H."/>
            <person name="Ye R."/>
            <person name="Li L."/>
            <person name="Wei W."/>
            <person name="Wang X."/>
            <person name="Wang C."/>
            <person name="Huo Q."/>
            <person name="Li W."/>
            <person name="Guo W."/>
            <person name="Chen H."/>
            <person name="Chen S."/>
            <person name="Zhou L."/>
            <person name="Zhou L."/>
            <person name="Ni X."/>
            <person name="Tian J."/>
            <person name="Zhou Y."/>
            <person name="Sheng Y."/>
            <person name="Liu T."/>
            <person name="Pan Y."/>
            <person name="Xia L."/>
            <person name="Li J."/>
            <person name="Zhao F."/>
            <person name="Cao W."/>
        </authorList>
    </citation>
    <scope>NUCLEOTIDE SEQUENCE</scope>
    <source>
        <strain evidence="6">Rmic-2018</strain>
        <tissue evidence="6">Larvae</tissue>
    </source>
</reference>
<keyword evidence="7" id="KW-1185">Reference proteome</keyword>
<dbReference type="Proteomes" id="UP000821866">
    <property type="component" value="Chromosome 8"/>
</dbReference>
<dbReference type="AlphaFoldDB" id="A0A9J6D8N5"/>
<evidence type="ECO:0000313" key="6">
    <source>
        <dbReference type="EMBL" id="KAH8018375.1"/>
    </source>
</evidence>
<evidence type="ECO:0000256" key="2">
    <source>
        <dbReference type="ARBA" id="ARBA00022701"/>
    </source>
</evidence>
<dbReference type="GO" id="GO:0005874">
    <property type="term" value="C:microtubule"/>
    <property type="evidence" value="ECO:0007669"/>
    <property type="project" value="UniProtKB-KW"/>
</dbReference>
<dbReference type="InterPro" id="IPR054473">
    <property type="entry name" value="KIF2A-like_N"/>
</dbReference>
<keyword evidence="3" id="KW-0175">Coiled coil</keyword>
<evidence type="ECO:0000313" key="7">
    <source>
        <dbReference type="Proteomes" id="UP000821866"/>
    </source>
</evidence>
<dbReference type="VEuPathDB" id="VectorBase:LOC119180557"/>
<organism evidence="6 7">
    <name type="scientific">Rhipicephalus microplus</name>
    <name type="common">Cattle tick</name>
    <name type="synonym">Boophilus microplus</name>
    <dbReference type="NCBI Taxonomy" id="6941"/>
    <lineage>
        <taxon>Eukaryota</taxon>
        <taxon>Metazoa</taxon>
        <taxon>Ecdysozoa</taxon>
        <taxon>Arthropoda</taxon>
        <taxon>Chelicerata</taxon>
        <taxon>Arachnida</taxon>
        <taxon>Acari</taxon>
        <taxon>Parasitiformes</taxon>
        <taxon>Ixodida</taxon>
        <taxon>Ixodoidea</taxon>
        <taxon>Ixodidae</taxon>
        <taxon>Rhipicephalinae</taxon>
        <taxon>Rhipicephalus</taxon>
        <taxon>Boophilus</taxon>
    </lineage>
</organism>
<gene>
    <name evidence="6" type="ORF">HPB51_003545</name>
</gene>
<protein>
    <recommendedName>
        <fullName evidence="5">Kinesin-like protein KIF2A-like N-terminal domain-containing protein</fullName>
    </recommendedName>
</protein>